<dbReference type="AlphaFoldDB" id="S3K181"/>
<dbReference type="PATRIC" id="fig|1125699.3.peg.1616"/>
<dbReference type="OrthoDB" id="9848210at2"/>
<keyword evidence="1" id="KW-0732">Signal</keyword>
<reference evidence="2 3" key="1">
    <citation type="submission" date="2013-04" db="EMBL/GenBank/DDBJ databases">
        <title>The Genome Sequence of Treponema maltophilum ATCC 51939.</title>
        <authorList>
            <consortium name="The Broad Institute Genomics Platform"/>
            <person name="Earl A."/>
            <person name="Ward D."/>
            <person name="Feldgarden M."/>
            <person name="Gevers D."/>
            <person name="Leonetti C."/>
            <person name="Blanton J.M."/>
            <person name="Dewhirst F.E."/>
            <person name="Izard J."/>
            <person name="Walker B."/>
            <person name="Young S."/>
            <person name="Zeng Q."/>
            <person name="Gargeya S."/>
            <person name="Fitzgerald M."/>
            <person name="Haas B."/>
            <person name="Abouelleil A."/>
            <person name="Allen A.W."/>
            <person name="Alvarado L."/>
            <person name="Arachchi H.M."/>
            <person name="Berlin A.M."/>
            <person name="Chapman S.B."/>
            <person name="Gainer-Dewar J."/>
            <person name="Goldberg J."/>
            <person name="Griggs A."/>
            <person name="Gujja S."/>
            <person name="Hansen M."/>
            <person name="Howarth C."/>
            <person name="Imamovic A."/>
            <person name="Ireland A."/>
            <person name="Larimer J."/>
            <person name="McCowan C."/>
            <person name="Murphy C."/>
            <person name="Pearson M."/>
            <person name="Poon T.W."/>
            <person name="Priest M."/>
            <person name="Roberts A."/>
            <person name="Saif S."/>
            <person name="Shea T."/>
            <person name="Sisk P."/>
            <person name="Sykes S."/>
            <person name="Wortman J."/>
            <person name="Nusbaum C."/>
            <person name="Birren B."/>
        </authorList>
    </citation>
    <scope>NUCLEOTIDE SEQUENCE [LARGE SCALE GENOMIC DNA]</scope>
    <source>
        <strain evidence="2 3">ATCC 51939</strain>
    </source>
</reference>
<sequence length="262" mass="30299">MKKTLIFTIATAVITALLAPSGCESTKGASPVLVRESSEEKLQIEIDKERRPSLQIPEIDFGYEYVAAFYQSICFNFDLINKVDKGQLRQACKIIYDSLKEKYRVQFIVKDYMDDADLYFSFGQFEDDNKTLLITSNFDVNKKVIIQKNGDFADSWAMLYYIVNGRLISYRDIDKEDSTADPAEEISRLERELKKSPSSLAYINIAENYYKNNEIEKGLEYLYKNKDNIINLSIKTNKRGNINDVFNCVEQEGLVLRMLNQR</sequence>
<name>S3K181_TREMA</name>
<keyword evidence="3" id="KW-1185">Reference proteome</keyword>
<gene>
    <name evidence="2" type="ORF">HMPREF9194_01603</name>
</gene>
<evidence type="ECO:0000313" key="2">
    <source>
        <dbReference type="EMBL" id="EPF31260.1"/>
    </source>
</evidence>
<protein>
    <recommendedName>
        <fullName evidence="4">Lipoprotein</fullName>
    </recommendedName>
</protein>
<evidence type="ECO:0000313" key="3">
    <source>
        <dbReference type="Proteomes" id="UP000014541"/>
    </source>
</evidence>
<feature type="chain" id="PRO_5004510935" description="Lipoprotein" evidence="1">
    <location>
        <begin position="19"/>
        <end position="262"/>
    </location>
</feature>
<evidence type="ECO:0000256" key="1">
    <source>
        <dbReference type="SAM" id="SignalP"/>
    </source>
</evidence>
<dbReference type="EMBL" id="ATFF01000006">
    <property type="protein sequence ID" value="EPF31260.1"/>
    <property type="molecule type" value="Genomic_DNA"/>
</dbReference>
<comment type="caution">
    <text evidence="2">The sequence shown here is derived from an EMBL/GenBank/DDBJ whole genome shotgun (WGS) entry which is preliminary data.</text>
</comment>
<dbReference type="Proteomes" id="UP000014541">
    <property type="component" value="Unassembled WGS sequence"/>
</dbReference>
<organism evidence="2 3">
    <name type="scientific">Treponema maltophilum ATCC 51939</name>
    <dbReference type="NCBI Taxonomy" id="1125699"/>
    <lineage>
        <taxon>Bacteria</taxon>
        <taxon>Pseudomonadati</taxon>
        <taxon>Spirochaetota</taxon>
        <taxon>Spirochaetia</taxon>
        <taxon>Spirochaetales</taxon>
        <taxon>Treponemataceae</taxon>
        <taxon>Treponema</taxon>
    </lineage>
</organism>
<evidence type="ECO:0008006" key="4">
    <source>
        <dbReference type="Google" id="ProtNLM"/>
    </source>
</evidence>
<accession>S3K181</accession>
<dbReference type="STRING" id="1125699.HMPREF9194_01603"/>
<dbReference type="eggNOG" id="ENOG5032NAS">
    <property type="taxonomic scope" value="Bacteria"/>
</dbReference>
<proteinExistence type="predicted"/>
<feature type="signal peptide" evidence="1">
    <location>
        <begin position="1"/>
        <end position="18"/>
    </location>
</feature>
<dbReference type="RefSeq" id="WP_016525871.1">
    <property type="nucleotide sequence ID" value="NZ_KE332518.1"/>
</dbReference>
<dbReference type="HOGENOM" id="CLU_1061475_0_0_12"/>